<name>A0A150F995_9BACI</name>
<dbReference type="InterPro" id="IPR025013">
    <property type="entry name" value="DUF3907"/>
</dbReference>
<dbReference type="EMBL" id="LSBA01000006">
    <property type="protein sequence ID" value="KXZ21540.1"/>
    <property type="molecule type" value="Genomic_DNA"/>
</dbReference>
<dbReference type="Pfam" id="PF13047">
    <property type="entry name" value="DUF3907"/>
    <property type="match status" value="1"/>
</dbReference>
<accession>A0A150F995</accession>
<dbReference type="RefSeq" id="WP_061520907.1">
    <property type="nucleotide sequence ID" value="NZ_JAJJBV010000002.1"/>
</dbReference>
<comment type="caution">
    <text evidence="1">The sequence shown here is derived from an EMBL/GenBank/DDBJ whole genome shotgun (WGS) entry which is preliminary data.</text>
</comment>
<evidence type="ECO:0000313" key="2">
    <source>
        <dbReference type="Proteomes" id="UP000075430"/>
    </source>
</evidence>
<proteinExistence type="predicted"/>
<evidence type="ECO:0000313" key="1">
    <source>
        <dbReference type="EMBL" id="KXZ21540.1"/>
    </source>
</evidence>
<protein>
    <recommendedName>
        <fullName evidence="3">DUF3907 domain-containing protein</fullName>
    </recommendedName>
</protein>
<gene>
    <name evidence="1" type="ORF">AXI58_11310</name>
</gene>
<evidence type="ECO:0008006" key="3">
    <source>
        <dbReference type="Google" id="ProtNLM"/>
    </source>
</evidence>
<dbReference type="STRING" id="1793963.AXI58_11310"/>
<dbReference type="AlphaFoldDB" id="A0A150F995"/>
<sequence>MNDARYEVQERKETDRMGNSIVRAHTEETGEFLAKVVTMVSSYLNHTTLPDMQASGGADEAYCRDVLSVLRRMTVFCEGAQEACRRLLIQEPFQEASAEKMLFKVYHQCVEEFFMPKKDTWYENSRAAYTDQSAIQFYQHVPDSLQSLLLALSRDFLHMREELAQYEASGSNIASVR</sequence>
<dbReference type="Proteomes" id="UP000075430">
    <property type="component" value="Unassembled WGS sequence"/>
</dbReference>
<organism evidence="1 2">
    <name type="scientific">Bacillus nakamurai</name>
    <dbReference type="NCBI Taxonomy" id="1793963"/>
    <lineage>
        <taxon>Bacteria</taxon>
        <taxon>Bacillati</taxon>
        <taxon>Bacillota</taxon>
        <taxon>Bacilli</taxon>
        <taxon>Bacillales</taxon>
        <taxon>Bacillaceae</taxon>
        <taxon>Bacillus</taxon>
    </lineage>
</organism>
<reference evidence="2" key="1">
    <citation type="submission" date="2016-02" db="EMBL/GenBank/DDBJ databases">
        <authorList>
            <person name="Dunlap C."/>
        </authorList>
    </citation>
    <scope>NUCLEOTIDE SEQUENCE [LARGE SCALE GENOMIC DNA]</scope>
    <source>
        <strain evidence="2">NRRL B-41092</strain>
    </source>
</reference>
<keyword evidence="2" id="KW-1185">Reference proteome</keyword>